<dbReference type="OrthoDB" id="6500128at2759"/>
<accession>A0A0M9WL47</accession>
<evidence type="ECO:0000256" key="2">
    <source>
        <dbReference type="ARBA" id="ARBA00022840"/>
    </source>
</evidence>
<dbReference type="EMBL" id="LHQQ01000001">
    <property type="protein sequence ID" value="KOS48969.1"/>
    <property type="molecule type" value="Genomic_DNA"/>
</dbReference>
<dbReference type="AlphaFoldDB" id="A0A0M9WL47"/>
<dbReference type="GO" id="GO:0005524">
    <property type="term" value="F:ATP binding"/>
    <property type="evidence" value="ECO:0007669"/>
    <property type="project" value="UniProtKB-KW"/>
</dbReference>
<dbReference type="GO" id="GO:0042626">
    <property type="term" value="F:ATPase-coupled transmembrane transporter activity"/>
    <property type="evidence" value="ECO:0007669"/>
    <property type="project" value="TreeGrafter"/>
</dbReference>
<evidence type="ECO:0000256" key="1">
    <source>
        <dbReference type="ARBA" id="ARBA00022741"/>
    </source>
</evidence>
<dbReference type="SUPFAM" id="SSF52540">
    <property type="entry name" value="P-loop containing nucleoside triphosphate hydrolases"/>
    <property type="match status" value="1"/>
</dbReference>
<dbReference type="Gene3D" id="3.40.50.300">
    <property type="entry name" value="P-loop containing nucleotide triphosphate hydrolases"/>
    <property type="match status" value="1"/>
</dbReference>
<evidence type="ECO:0000313" key="4">
    <source>
        <dbReference type="Proteomes" id="UP000037696"/>
    </source>
</evidence>
<organism evidence="3 4">
    <name type="scientific">Penicillium nordicum</name>
    <dbReference type="NCBI Taxonomy" id="229535"/>
    <lineage>
        <taxon>Eukaryota</taxon>
        <taxon>Fungi</taxon>
        <taxon>Dikarya</taxon>
        <taxon>Ascomycota</taxon>
        <taxon>Pezizomycotina</taxon>
        <taxon>Eurotiomycetes</taxon>
        <taxon>Eurotiomycetidae</taxon>
        <taxon>Eurotiales</taxon>
        <taxon>Aspergillaceae</taxon>
        <taxon>Penicillium</taxon>
    </lineage>
</organism>
<name>A0A0M9WL47_9EURO</name>
<reference evidence="3 4" key="1">
    <citation type="submission" date="2015-08" db="EMBL/GenBank/DDBJ databases">
        <title>Genome sequencing of Penicillium nordicum.</title>
        <authorList>
            <person name="Nguyen H.D."/>
            <person name="Seifert K.A."/>
        </authorList>
    </citation>
    <scope>NUCLEOTIDE SEQUENCE [LARGE SCALE GENOMIC DNA]</scope>
    <source>
        <strain evidence="3 4">DAOMC 185683</strain>
    </source>
</reference>
<dbReference type="InterPro" id="IPR050173">
    <property type="entry name" value="ABC_transporter_C-like"/>
</dbReference>
<keyword evidence="4" id="KW-1185">Reference proteome</keyword>
<evidence type="ECO:0008006" key="5">
    <source>
        <dbReference type="Google" id="ProtNLM"/>
    </source>
</evidence>
<evidence type="ECO:0000313" key="3">
    <source>
        <dbReference type="EMBL" id="KOS48969.1"/>
    </source>
</evidence>
<dbReference type="STRING" id="229535.A0A0M9WL47"/>
<keyword evidence="1" id="KW-0547">Nucleotide-binding</keyword>
<dbReference type="PANTHER" id="PTHR24223">
    <property type="entry name" value="ATP-BINDING CASSETTE SUB-FAMILY C"/>
    <property type="match status" value="1"/>
</dbReference>
<gene>
    <name evidence="3" type="ORF">ACN38_g91</name>
</gene>
<comment type="caution">
    <text evidence="3">The sequence shown here is derived from an EMBL/GenBank/DDBJ whole genome shotgun (WGS) entry which is preliminary data.</text>
</comment>
<keyword evidence="2" id="KW-0067">ATP-binding</keyword>
<protein>
    <recommendedName>
        <fullName evidence="5">ABC transporter domain-containing protein</fullName>
    </recommendedName>
</protein>
<dbReference type="PANTHER" id="PTHR24223:SF399">
    <property type="entry name" value="ABC TRANSPORTER ATNG"/>
    <property type="match status" value="1"/>
</dbReference>
<dbReference type="GO" id="GO:0016020">
    <property type="term" value="C:membrane"/>
    <property type="evidence" value="ECO:0007669"/>
    <property type="project" value="TreeGrafter"/>
</dbReference>
<sequence>MDEATSSVDSDTDTLMQTVIRTHFKNQTVIAIAHKLHTVLDFDKVALMENGKIVEFDNPKALLSKEGSGFRTLLEAFHDSSKE</sequence>
<dbReference type="InterPro" id="IPR027417">
    <property type="entry name" value="P-loop_NTPase"/>
</dbReference>
<dbReference type="Proteomes" id="UP000037696">
    <property type="component" value="Unassembled WGS sequence"/>
</dbReference>
<proteinExistence type="predicted"/>